<evidence type="ECO:0000313" key="2">
    <source>
        <dbReference type="Proteomes" id="UP001529510"/>
    </source>
</evidence>
<protein>
    <submittedName>
        <fullName evidence="1">Uncharacterized protein</fullName>
    </submittedName>
</protein>
<comment type="caution">
    <text evidence="1">The sequence shown here is derived from an EMBL/GenBank/DDBJ whole genome shotgun (WGS) entry which is preliminary data.</text>
</comment>
<gene>
    <name evidence="1" type="ORF">M9458_007215</name>
</gene>
<reference evidence="1 2" key="1">
    <citation type="submission" date="2024-05" db="EMBL/GenBank/DDBJ databases">
        <title>Genome sequencing and assembly of Indian major carp, Cirrhinus mrigala (Hamilton, 1822).</title>
        <authorList>
            <person name="Mohindra V."/>
            <person name="Chowdhury L.M."/>
            <person name="Lal K."/>
            <person name="Jena J.K."/>
        </authorList>
    </citation>
    <scope>NUCLEOTIDE SEQUENCE [LARGE SCALE GENOMIC DNA]</scope>
    <source>
        <strain evidence="1">CM1030</strain>
        <tissue evidence="1">Blood</tissue>
    </source>
</reference>
<name>A0ABD0RJH1_CIRMR</name>
<dbReference type="Proteomes" id="UP001529510">
    <property type="component" value="Unassembled WGS sequence"/>
</dbReference>
<proteinExistence type="predicted"/>
<evidence type="ECO:0000313" key="1">
    <source>
        <dbReference type="EMBL" id="KAL0198675.1"/>
    </source>
</evidence>
<dbReference type="EMBL" id="JAMKFB020000003">
    <property type="protein sequence ID" value="KAL0198675.1"/>
    <property type="molecule type" value="Genomic_DNA"/>
</dbReference>
<accession>A0ABD0RJH1</accession>
<organism evidence="1 2">
    <name type="scientific">Cirrhinus mrigala</name>
    <name type="common">Mrigala</name>
    <dbReference type="NCBI Taxonomy" id="683832"/>
    <lineage>
        <taxon>Eukaryota</taxon>
        <taxon>Metazoa</taxon>
        <taxon>Chordata</taxon>
        <taxon>Craniata</taxon>
        <taxon>Vertebrata</taxon>
        <taxon>Euteleostomi</taxon>
        <taxon>Actinopterygii</taxon>
        <taxon>Neopterygii</taxon>
        <taxon>Teleostei</taxon>
        <taxon>Ostariophysi</taxon>
        <taxon>Cypriniformes</taxon>
        <taxon>Cyprinidae</taxon>
        <taxon>Labeoninae</taxon>
        <taxon>Labeonini</taxon>
        <taxon>Cirrhinus</taxon>
    </lineage>
</organism>
<keyword evidence="2" id="KW-1185">Reference proteome</keyword>
<dbReference type="AlphaFoldDB" id="A0ABD0RJH1"/>
<feature type="non-terminal residue" evidence="1">
    <location>
        <position position="1"/>
    </location>
</feature>
<sequence>QARGVCDVGKSLSIDERNNGDVKVTSQIKIHKITFRSKIHQGQAVVELSSLTRRRVVDEDFSSETPPDSNLDPTVGLALFPSSPSGNGPQLHNINTVPLFSATLSPPGKVKLYPPAWELVTETCRKLRSVMGQLITSL</sequence>